<feature type="transmembrane region" description="Helical" evidence="6">
    <location>
        <begin position="162"/>
        <end position="180"/>
    </location>
</feature>
<accession>A0A382DJR8</accession>
<feature type="transmembrane region" description="Helical" evidence="6">
    <location>
        <begin position="370"/>
        <end position="388"/>
    </location>
</feature>
<name>A0A382DJR8_9ZZZZ</name>
<protein>
    <recommendedName>
        <fullName evidence="7">Major facilitator superfamily (MFS) profile domain-containing protein</fullName>
    </recommendedName>
</protein>
<dbReference type="InterPro" id="IPR020846">
    <property type="entry name" value="MFS_dom"/>
</dbReference>
<organism evidence="8">
    <name type="scientific">marine metagenome</name>
    <dbReference type="NCBI Taxonomy" id="408172"/>
    <lineage>
        <taxon>unclassified sequences</taxon>
        <taxon>metagenomes</taxon>
        <taxon>ecological metagenomes</taxon>
    </lineage>
</organism>
<feature type="transmembrane region" description="Helical" evidence="6">
    <location>
        <begin position="332"/>
        <end position="358"/>
    </location>
</feature>
<reference evidence="8" key="1">
    <citation type="submission" date="2018-05" db="EMBL/GenBank/DDBJ databases">
        <authorList>
            <person name="Lanie J.A."/>
            <person name="Ng W.-L."/>
            <person name="Kazmierczak K.M."/>
            <person name="Andrzejewski T.M."/>
            <person name="Davidsen T.M."/>
            <person name="Wayne K.J."/>
            <person name="Tettelin H."/>
            <person name="Glass J.I."/>
            <person name="Rusch D."/>
            <person name="Podicherti R."/>
            <person name="Tsui H.-C.T."/>
            <person name="Winkler M.E."/>
        </authorList>
    </citation>
    <scope>NUCLEOTIDE SEQUENCE</scope>
</reference>
<dbReference type="PANTHER" id="PTHR12778:SF10">
    <property type="entry name" value="MAJOR FACILITATOR SUPERFAMILY DOMAIN-CONTAINING PROTEIN 3"/>
    <property type="match status" value="1"/>
</dbReference>
<feature type="transmembrane region" description="Helical" evidence="6">
    <location>
        <begin position="400"/>
        <end position="419"/>
    </location>
</feature>
<evidence type="ECO:0000256" key="5">
    <source>
        <dbReference type="ARBA" id="ARBA00023136"/>
    </source>
</evidence>
<dbReference type="InterPro" id="IPR004752">
    <property type="entry name" value="AmpG_permease/AT-1"/>
</dbReference>
<feature type="transmembrane region" description="Helical" evidence="6">
    <location>
        <begin position="186"/>
        <end position="205"/>
    </location>
</feature>
<dbReference type="InterPro" id="IPR036259">
    <property type="entry name" value="MFS_trans_sf"/>
</dbReference>
<dbReference type="PANTHER" id="PTHR12778">
    <property type="entry name" value="SOLUTE CARRIER FAMILY 33 ACETYL-COA TRANSPORTER -RELATED"/>
    <property type="match status" value="1"/>
</dbReference>
<dbReference type="GO" id="GO:0016020">
    <property type="term" value="C:membrane"/>
    <property type="evidence" value="ECO:0007669"/>
    <property type="project" value="UniProtKB-SubCell"/>
</dbReference>
<sequence>MITHSDNGPQQYGLEIYLKTEVISMLFLGFSAGLPFPLVFATLTAWLASVEIGIVEISMFAWVGIVYAIKFLWAPIVDKLSLPLLSRLLGRRRAWMLSTQFAVLLGLLIISSINPLENLSLFAVFSVLIAFASATQDIAIDAYRIEIINNRFQGAMAAAYQLGYRVAVLIAGAGTLYIAAFNTWNFAYKVMAFFMLVGIITTLLIREPILQSRKQGSTMTWFKEAVIEPFSEFFFRNGYWSIVLLLMIGLYRVSDLILGIVANPFFLDVGFQLTEIASTTQVFGIGVTIFGAFIGGLTVAKYEIGRPLILGSILLVITNLFYILLIGSGPDIRYLILTISVDNFALGFSGSVFIAFLSSLTSRKYTATQYALFSSLMTLPGKAISGFSGQFIETIGWYNFFLYAALAGVPAIIFTLIVVKRGWQEQ</sequence>
<dbReference type="InterPro" id="IPR011701">
    <property type="entry name" value="MFS"/>
</dbReference>
<evidence type="ECO:0000256" key="4">
    <source>
        <dbReference type="ARBA" id="ARBA00022989"/>
    </source>
</evidence>
<evidence type="ECO:0000256" key="6">
    <source>
        <dbReference type="SAM" id="Phobius"/>
    </source>
</evidence>
<feature type="transmembrane region" description="Helical" evidence="6">
    <location>
        <begin position="239"/>
        <end position="262"/>
    </location>
</feature>
<gene>
    <name evidence="8" type="ORF">METZ01_LOCUS191098</name>
</gene>
<feature type="domain" description="Major facilitator superfamily (MFS) profile" evidence="7">
    <location>
        <begin position="21"/>
        <end position="422"/>
    </location>
</feature>
<keyword evidence="3 6" id="KW-0812">Transmembrane</keyword>
<evidence type="ECO:0000256" key="3">
    <source>
        <dbReference type="ARBA" id="ARBA00022692"/>
    </source>
</evidence>
<dbReference type="Pfam" id="PF07690">
    <property type="entry name" value="MFS_1"/>
    <property type="match status" value="1"/>
</dbReference>
<evidence type="ECO:0000256" key="1">
    <source>
        <dbReference type="ARBA" id="ARBA00004141"/>
    </source>
</evidence>
<evidence type="ECO:0000313" key="8">
    <source>
        <dbReference type="EMBL" id="SVB38244.1"/>
    </source>
</evidence>
<keyword evidence="4 6" id="KW-1133">Transmembrane helix</keyword>
<feature type="transmembrane region" description="Helical" evidence="6">
    <location>
        <begin position="54"/>
        <end position="73"/>
    </location>
</feature>
<proteinExistence type="predicted"/>
<keyword evidence="5 6" id="KW-0472">Membrane</keyword>
<feature type="transmembrane region" description="Helical" evidence="6">
    <location>
        <begin position="282"/>
        <end position="300"/>
    </location>
</feature>
<feature type="transmembrane region" description="Helical" evidence="6">
    <location>
        <begin position="307"/>
        <end position="326"/>
    </location>
</feature>
<dbReference type="Gene3D" id="1.20.1250.20">
    <property type="entry name" value="MFS general substrate transporter like domains"/>
    <property type="match status" value="1"/>
</dbReference>
<dbReference type="PROSITE" id="PS50850">
    <property type="entry name" value="MFS"/>
    <property type="match status" value="1"/>
</dbReference>
<evidence type="ECO:0000259" key="7">
    <source>
        <dbReference type="PROSITE" id="PS50850"/>
    </source>
</evidence>
<dbReference type="EMBL" id="UINC01039567">
    <property type="protein sequence ID" value="SVB38244.1"/>
    <property type="molecule type" value="Genomic_DNA"/>
</dbReference>
<keyword evidence="2" id="KW-0813">Transport</keyword>
<dbReference type="AlphaFoldDB" id="A0A382DJR8"/>
<feature type="transmembrane region" description="Helical" evidence="6">
    <location>
        <begin position="119"/>
        <end position="141"/>
    </location>
</feature>
<feature type="transmembrane region" description="Helical" evidence="6">
    <location>
        <begin position="94"/>
        <end position="113"/>
    </location>
</feature>
<dbReference type="GO" id="GO:0022857">
    <property type="term" value="F:transmembrane transporter activity"/>
    <property type="evidence" value="ECO:0007669"/>
    <property type="project" value="InterPro"/>
</dbReference>
<evidence type="ECO:0000256" key="2">
    <source>
        <dbReference type="ARBA" id="ARBA00022448"/>
    </source>
</evidence>
<dbReference type="NCBIfam" id="TIGR00901">
    <property type="entry name" value="2A0125"/>
    <property type="match status" value="1"/>
</dbReference>
<feature type="transmembrane region" description="Helical" evidence="6">
    <location>
        <begin position="26"/>
        <end position="48"/>
    </location>
</feature>
<comment type="subcellular location">
    <subcellularLocation>
        <location evidence="1">Membrane</location>
        <topology evidence="1">Multi-pass membrane protein</topology>
    </subcellularLocation>
</comment>
<dbReference type="SUPFAM" id="SSF103473">
    <property type="entry name" value="MFS general substrate transporter"/>
    <property type="match status" value="1"/>
</dbReference>